<evidence type="ECO:0000313" key="2">
    <source>
        <dbReference type="Proteomes" id="UP000283458"/>
    </source>
</evidence>
<gene>
    <name evidence="1" type="ORF">D3877_23545</name>
</gene>
<sequence length="130" mass="14280">MNAQVSRQELTEFHDACNPPKEITAATLVEAYHRAKGQMTIEMVADRLDAATARIGQGHFTITFSTNSSPYSAPVFLSHWFRDAGAKYEECHTVGRGKTVAEALEALDDYVGSFHRTNFTPEEVAATTGL</sequence>
<keyword evidence="2" id="KW-1185">Reference proteome</keyword>
<dbReference type="RefSeq" id="WP_119833249.1">
    <property type="nucleotide sequence ID" value="NZ_QYUL01000004.1"/>
</dbReference>
<reference evidence="1 2" key="1">
    <citation type="submission" date="2018-09" db="EMBL/GenBank/DDBJ databases">
        <authorList>
            <person name="Zhu H."/>
        </authorList>
    </citation>
    <scope>NUCLEOTIDE SEQUENCE [LARGE SCALE GENOMIC DNA]</scope>
    <source>
        <strain evidence="1 2">K2W22B-5</strain>
    </source>
</reference>
<name>A0A418VPA7_9PROT</name>
<dbReference type="AlphaFoldDB" id="A0A418VPA7"/>
<comment type="caution">
    <text evidence="1">The sequence shown here is derived from an EMBL/GenBank/DDBJ whole genome shotgun (WGS) entry which is preliminary data.</text>
</comment>
<dbReference type="EMBL" id="QYUL01000004">
    <property type="protein sequence ID" value="RJF78107.1"/>
    <property type="molecule type" value="Genomic_DNA"/>
</dbReference>
<proteinExistence type="predicted"/>
<accession>A0A418VPA7</accession>
<dbReference type="Proteomes" id="UP000283458">
    <property type="component" value="Unassembled WGS sequence"/>
</dbReference>
<evidence type="ECO:0000313" key="1">
    <source>
        <dbReference type="EMBL" id="RJF78107.1"/>
    </source>
</evidence>
<protein>
    <submittedName>
        <fullName evidence="1">Uncharacterized protein</fullName>
    </submittedName>
</protein>
<organism evidence="1 2">
    <name type="scientific">Azospirillum cavernae</name>
    <dbReference type="NCBI Taxonomy" id="2320860"/>
    <lineage>
        <taxon>Bacteria</taxon>
        <taxon>Pseudomonadati</taxon>
        <taxon>Pseudomonadota</taxon>
        <taxon>Alphaproteobacteria</taxon>
        <taxon>Rhodospirillales</taxon>
        <taxon>Azospirillaceae</taxon>
        <taxon>Azospirillum</taxon>
    </lineage>
</organism>